<sequence>MTEQERIDALLAALVKAFPATASWPNAPADPADDAAAILDSLDGVELVRVDQLDFLRLDHGFSPRPAWAGECRDCGSVGGEDCRQIDERLEATIARLREALKEALCELHADPNGYHHCRWCSDVDSHTEFCGWVARNERIEAIRADAQAGG</sequence>
<dbReference type="EMBL" id="MT141392">
    <property type="protein sequence ID" value="QJA60018.1"/>
    <property type="molecule type" value="Genomic_DNA"/>
</dbReference>
<accession>A0A6M3IRW9</accession>
<dbReference type="EMBL" id="MT141692">
    <property type="protein sequence ID" value="QJA69279.1"/>
    <property type="molecule type" value="Genomic_DNA"/>
</dbReference>
<protein>
    <submittedName>
        <fullName evidence="1">Uncharacterized protein</fullName>
    </submittedName>
</protein>
<dbReference type="AlphaFoldDB" id="A0A6M3IRW9"/>
<proteinExistence type="predicted"/>
<reference evidence="1" key="1">
    <citation type="submission" date="2020-03" db="EMBL/GenBank/DDBJ databases">
        <title>The deep terrestrial virosphere.</title>
        <authorList>
            <person name="Holmfeldt K."/>
            <person name="Nilsson E."/>
            <person name="Simone D."/>
            <person name="Lopez-Fernandez M."/>
            <person name="Wu X."/>
            <person name="de Brujin I."/>
            <person name="Lundin D."/>
            <person name="Andersson A."/>
            <person name="Bertilsson S."/>
            <person name="Dopson M."/>
        </authorList>
    </citation>
    <scope>NUCLEOTIDE SEQUENCE</scope>
    <source>
        <strain evidence="2">MM415A04828</strain>
        <strain evidence="1">MM415B01209</strain>
    </source>
</reference>
<evidence type="ECO:0000313" key="1">
    <source>
        <dbReference type="EMBL" id="QJA60018.1"/>
    </source>
</evidence>
<evidence type="ECO:0000313" key="2">
    <source>
        <dbReference type="EMBL" id="QJA69279.1"/>
    </source>
</evidence>
<gene>
    <name evidence="2" type="ORF">MM415A04828_0007</name>
    <name evidence="1" type="ORF">MM415B01209_0017</name>
</gene>
<name>A0A6M3IRW9_9ZZZZ</name>
<organism evidence="1">
    <name type="scientific">viral metagenome</name>
    <dbReference type="NCBI Taxonomy" id="1070528"/>
    <lineage>
        <taxon>unclassified sequences</taxon>
        <taxon>metagenomes</taxon>
        <taxon>organismal metagenomes</taxon>
    </lineage>
</organism>